<dbReference type="PROSITE" id="PS50921">
    <property type="entry name" value="ANTAR"/>
    <property type="match status" value="1"/>
</dbReference>
<dbReference type="Pfam" id="PF03861">
    <property type="entry name" value="ANTAR"/>
    <property type="match status" value="1"/>
</dbReference>
<comment type="caution">
    <text evidence="2">The sequence shown here is derived from an EMBL/GenBank/DDBJ whole genome shotgun (WGS) entry which is preliminary data.</text>
</comment>
<accession>A0A178LW44</accession>
<dbReference type="OrthoDB" id="4466580at2"/>
<dbReference type="EMBL" id="LWCS01000024">
    <property type="protein sequence ID" value="OAN37819.1"/>
    <property type="molecule type" value="Genomic_DNA"/>
</dbReference>
<evidence type="ECO:0000259" key="1">
    <source>
        <dbReference type="PROSITE" id="PS50921"/>
    </source>
</evidence>
<dbReference type="GO" id="GO:0003723">
    <property type="term" value="F:RNA binding"/>
    <property type="evidence" value="ECO:0007669"/>
    <property type="project" value="InterPro"/>
</dbReference>
<dbReference type="InterPro" id="IPR036388">
    <property type="entry name" value="WH-like_DNA-bd_sf"/>
</dbReference>
<feature type="domain" description="ANTAR" evidence="1">
    <location>
        <begin position="1"/>
        <end position="55"/>
    </location>
</feature>
<dbReference type="RefSeq" id="WP_064282251.1">
    <property type="nucleotide sequence ID" value="NZ_LWCS01000024.1"/>
</dbReference>
<proteinExistence type="predicted"/>
<dbReference type="AlphaFoldDB" id="A0A178LW44"/>
<evidence type="ECO:0000313" key="3">
    <source>
        <dbReference type="Proteomes" id="UP000078396"/>
    </source>
</evidence>
<protein>
    <submittedName>
        <fullName evidence="2">Histidine kinase</fullName>
    </submittedName>
</protein>
<evidence type="ECO:0000313" key="2">
    <source>
        <dbReference type="EMBL" id="OAN37819.1"/>
    </source>
</evidence>
<dbReference type="SMART" id="SM01012">
    <property type="entry name" value="ANTAR"/>
    <property type="match status" value="1"/>
</dbReference>
<keyword evidence="2" id="KW-0418">Kinase</keyword>
<keyword evidence="2" id="KW-0808">Transferase</keyword>
<reference evidence="2 3" key="1">
    <citation type="submission" date="2016-04" db="EMBL/GenBank/DDBJ databases">
        <title>Draft Genome Sequences of Staphylococcus capitis Strain H36, S. capitis Strain H65, S. cohnii Strain H62, S. hominis Strain H69, Mycobacterium iranicum Strain H39, Plantibacter sp. Strain H53, Pseudomonas oryzihabitans Strain H72, and Microbacterium sp. Strain H83, isolated from residential settings.</title>
        <authorList>
            <person name="Lymperopoulou D."/>
            <person name="Adams R.I."/>
            <person name="Lindow S."/>
            <person name="Coil D.A."/>
            <person name="Jospin G."/>
            <person name="Eisen J.A."/>
        </authorList>
    </citation>
    <scope>NUCLEOTIDE SEQUENCE [LARGE SCALE GENOMIC DNA]</scope>
    <source>
        <strain evidence="2 3">H39</strain>
    </source>
</reference>
<dbReference type="GO" id="GO:0016301">
    <property type="term" value="F:kinase activity"/>
    <property type="evidence" value="ECO:0007669"/>
    <property type="project" value="UniProtKB-KW"/>
</dbReference>
<dbReference type="Proteomes" id="UP000078396">
    <property type="component" value="Unassembled WGS sequence"/>
</dbReference>
<name>A0A178LW44_MYCIR</name>
<dbReference type="InterPro" id="IPR005561">
    <property type="entry name" value="ANTAR"/>
</dbReference>
<sequence length="89" mass="9006">MSFTGTDETSRQVIDIAVGILIGLRGCARTEAFDELVRVVHKTGLGLGAVASGLVAVASGSSSADHAEAFSAWGELIRSSRAASLATAS</sequence>
<organism evidence="2 3">
    <name type="scientific">Mycolicibacterium iranicum</name>
    <name type="common">Mycobacterium iranicum</name>
    <dbReference type="NCBI Taxonomy" id="912594"/>
    <lineage>
        <taxon>Bacteria</taxon>
        <taxon>Bacillati</taxon>
        <taxon>Actinomycetota</taxon>
        <taxon>Actinomycetes</taxon>
        <taxon>Mycobacteriales</taxon>
        <taxon>Mycobacteriaceae</taxon>
        <taxon>Mycolicibacterium</taxon>
    </lineage>
</organism>
<gene>
    <name evidence="2" type="ORF">A4X20_20845</name>
</gene>
<dbReference type="Gene3D" id="1.10.10.10">
    <property type="entry name" value="Winged helix-like DNA-binding domain superfamily/Winged helix DNA-binding domain"/>
    <property type="match status" value="1"/>
</dbReference>